<dbReference type="Pfam" id="PF00431">
    <property type="entry name" value="CUB"/>
    <property type="match status" value="1"/>
</dbReference>
<reference evidence="4 5" key="1">
    <citation type="submission" date="2021-04" db="EMBL/GenBank/DDBJ databases">
        <authorList>
            <person name="Bliznina A."/>
        </authorList>
    </citation>
    <scope>NUCLEOTIDE SEQUENCE [LARGE SCALE GENOMIC DNA]</scope>
</reference>
<accession>A0ABN7SLA7</accession>
<keyword evidence="5" id="KW-1185">Reference proteome</keyword>
<evidence type="ECO:0000313" key="4">
    <source>
        <dbReference type="EMBL" id="CAG5103362.1"/>
    </source>
</evidence>
<dbReference type="SMART" id="SM00042">
    <property type="entry name" value="CUB"/>
    <property type="match status" value="1"/>
</dbReference>
<keyword evidence="2" id="KW-1015">Disulfide bond</keyword>
<gene>
    <name evidence="4" type="ORF">OKIOD_LOCUS9503</name>
</gene>
<dbReference type="InterPro" id="IPR000859">
    <property type="entry name" value="CUB_dom"/>
</dbReference>
<keyword evidence="1" id="KW-0677">Repeat</keyword>
<evidence type="ECO:0000259" key="3">
    <source>
        <dbReference type="SMART" id="SM00042"/>
    </source>
</evidence>
<evidence type="ECO:0000256" key="2">
    <source>
        <dbReference type="ARBA" id="ARBA00023157"/>
    </source>
</evidence>
<dbReference type="PANTHER" id="PTHR24251:SF37">
    <property type="entry name" value="CUB DOMAIN-CONTAINING PROTEIN"/>
    <property type="match status" value="1"/>
</dbReference>
<sequence length="309" mass="35205">MKAFNLIASIALARDIPSSDSSASSLDEVRIWTPDTTARETILLTGPGDIQTYTLPTDPTSGDYYPDQYIRINVEAPEGFKIVQTFNSFKLDGVGFTNECDQDAVIIYDGPDGNAEAARLCGIDGQDNFSFLSTNNVMTLVFKSNEDIIVQPGFEAQFEAVELEENEIAWIRIMDAFNTLTSTIFVEHDHKKDHIQTRKTELFKRKFSFNFAWFEEMAADSCTNWAAAGDSAEFVPIVIDSVNHCVSINNFMTSLRSFYERFVCFDTYADLKFEEQRFRRPKLTNRKLDNLTYRLVEKKFHLMGCDQPL</sequence>
<evidence type="ECO:0000313" key="5">
    <source>
        <dbReference type="Proteomes" id="UP001158576"/>
    </source>
</evidence>
<name>A0ABN7SLA7_OIKDI</name>
<dbReference type="Proteomes" id="UP001158576">
    <property type="component" value="Chromosome 1"/>
</dbReference>
<dbReference type="Gene3D" id="2.60.120.290">
    <property type="entry name" value="Spermadhesin, CUB domain"/>
    <property type="match status" value="1"/>
</dbReference>
<dbReference type="SUPFAM" id="SSF49854">
    <property type="entry name" value="Spermadhesin, CUB domain"/>
    <property type="match status" value="1"/>
</dbReference>
<evidence type="ECO:0000256" key="1">
    <source>
        <dbReference type="ARBA" id="ARBA00022737"/>
    </source>
</evidence>
<dbReference type="EMBL" id="OU015566">
    <property type="protein sequence ID" value="CAG5103362.1"/>
    <property type="molecule type" value="Genomic_DNA"/>
</dbReference>
<dbReference type="CDD" id="cd00041">
    <property type="entry name" value="CUB"/>
    <property type="match status" value="1"/>
</dbReference>
<organism evidence="4 5">
    <name type="scientific">Oikopleura dioica</name>
    <name type="common">Tunicate</name>
    <dbReference type="NCBI Taxonomy" id="34765"/>
    <lineage>
        <taxon>Eukaryota</taxon>
        <taxon>Metazoa</taxon>
        <taxon>Chordata</taxon>
        <taxon>Tunicata</taxon>
        <taxon>Appendicularia</taxon>
        <taxon>Copelata</taxon>
        <taxon>Oikopleuridae</taxon>
        <taxon>Oikopleura</taxon>
    </lineage>
</organism>
<proteinExistence type="predicted"/>
<dbReference type="PANTHER" id="PTHR24251">
    <property type="entry name" value="OVOCHYMASE-RELATED"/>
    <property type="match status" value="1"/>
</dbReference>
<protein>
    <submittedName>
        <fullName evidence="4">Oidioi.mRNA.OKI2018_I69.chr1.g738.t1.cds</fullName>
    </submittedName>
</protein>
<feature type="domain" description="CUB" evidence="3">
    <location>
        <begin position="38"/>
        <end position="161"/>
    </location>
</feature>
<dbReference type="InterPro" id="IPR035914">
    <property type="entry name" value="Sperma_CUB_dom_sf"/>
</dbReference>